<evidence type="ECO:0000256" key="6">
    <source>
        <dbReference type="ARBA" id="ARBA00023237"/>
    </source>
</evidence>
<dbReference type="SUPFAM" id="SSF56954">
    <property type="entry name" value="Outer membrane efflux proteins (OEP)"/>
    <property type="match status" value="1"/>
</dbReference>
<gene>
    <name evidence="8" type="ORF">OBE_15651</name>
</gene>
<dbReference type="PANTHER" id="PTHR30026:SF20">
    <property type="entry name" value="OUTER MEMBRANE PROTEIN TOLC"/>
    <property type="match status" value="1"/>
</dbReference>
<protein>
    <submittedName>
        <fullName evidence="8">Outer membrane efflux protein</fullName>
    </submittedName>
</protein>
<comment type="subcellular location">
    <subcellularLocation>
        <location evidence="1">Cell outer membrane</location>
    </subcellularLocation>
</comment>
<proteinExistence type="predicted"/>
<keyword evidence="5" id="KW-0472">Membrane</keyword>
<dbReference type="GO" id="GO:0009279">
    <property type="term" value="C:cell outer membrane"/>
    <property type="evidence" value="ECO:0007669"/>
    <property type="project" value="UniProtKB-SubCell"/>
</dbReference>
<dbReference type="EMBL" id="AJWZ01010751">
    <property type="protein sequence ID" value="EKC47547.1"/>
    <property type="molecule type" value="Genomic_DNA"/>
</dbReference>
<dbReference type="GO" id="GO:0015288">
    <property type="term" value="F:porin activity"/>
    <property type="evidence" value="ECO:0007669"/>
    <property type="project" value="TreeGrafter"/>
</dbReference>
<evidence type="ECO:0000256" key="5">
    <source>
        <dbReference type="ARBA" id="ARBA00023136"/>
    </source>
</evidence>
<feature type="coiled-coil region" evidence="7">
    <location>
        <begin position="8"/>
        <end position="42"/>
    </location>
</feature>
<accession>K1RFT3</accession>
<dbReference type="GO" id="GO:1990281">
    <property type="term" value="C:efflux pump complex"/>
    <property type="evidence" value="ECO:0007669"/>
    <property type="project" value="TreeGrafter"/>
</dbReference>
<name>K1RFT3_9ZZZZ</name>
<evidence type="ECO:0000256" key="4">
    <source>
        <dbReference type="ARBA" id="ARBA00022692"/>
    </source>
</evidence>
<dbReference type="InterPro" id="IPR051906">
    <property type="entry name" value="TolC-like"/>
</dbReference>
<dbReference type="Gene3D" id="1.20.1600.10">
    <property type="entry name" value="Outer membrane efflux proteins (OEP)"/>
    <property type="match status" value="1"/>
</dbReference>
<comment type="caution">
    <text evidence="8">The sequence shown here is derived from an EMBL/GenBank/DDBJ whole genome shotgun (WGS) entry which is preliminary data.</text>
</comment>
<keyword evidence="6" id="KW-0998">Cell outer membrane</keyword>
<sequence length="305" mass="33990">TQTLPLSLAECRERALAHSEELQQAENRLEQARLDRQIAATAALPKIEGSATGAYMLPDMDMMGMDLRMRGTYMAGLNLTQSIYAGGKIAAARRMARIGEEVAGEQRRMTRMDVLVEADNTYWTTVAVDRQVRMLESYAAQMDTLYRQTAAAFEAGMAIENDLMRIEAKRSEIRYQLQKAQNGAELCRMSLCRVIGAKRDQHPIPTDTLFQTSEPGALLPDFATRPELRMLEQQVAVGEQQIRDARSAMLPTVGLSLGYTYYGNIKLNSMVDAGNGTLVPYTQEFRDGLGLAMLAVKIPIFHWGE</sequence>
<dbReference type="Pfam" id="PF02321">
    <property type="entry name" value="OEP"/>
    <property type="match status" value="1"/>
</dbReference>
<dbReference type="GO" id="GO:0015562">
    <property type="term" value="F:efflux transmembrane transporter activity"/>
    <property type="evidence" value="ECO:0007669"/>
    <property type="project" value="InterPro"/>
</dbReference>
<keyword evidence="2" id="KW-0813">Transport</keyword>
<evidence type="ECO:0000256" key="2">
    <source>
        <dbReference type="ARBA" id="ARBA00022448"/>
    </source>
</evidence>
<reference evidence="8" key="1">
    <citation type="journal article" date="2013" name="Environ. Microbiol.">
        <title>Microbiota from the distal guts of lean and obese adolescents exhibit partial functional redundancy besides clear differences in community structure.</title>
        <authorList>
            <person name="Ferrer M."/>
            <person name="Ruiz A."/>
            <person name="Lanza F."/>
            <person name="Haange S.B."/>
            <person name="Oberbach A."/>
            <person name="Till H."/>
            <person name="Bargiela R."/>
            <person name="Campoy C."/>
            <person name="Segura M.T."/>
            <person name="Richter M."/>
            <person name="von Bergen M."/>
            <person name="Seifert J."/>
            <person name="Suarez A."/>
        </authorList>
    </citation>
    <scope>NUCLEOTIDE SEQUENCE</scope>
</reference>
<keyword evidence="7" id="KW-0175">Coiled coil</keyword>
<keyword evidence="4" id="KW-0812">Transmembrane</keyword>
<evidence type="ECO:0000313" key="8">
    <source>
        <dbReference type="EMBL" id="EKC47547.1"/>
    </source>
</evidence>
<evidence type="ECO:0000256" key="1">
    <source>
        <dbReference type="ARBA" id="ARBA00004442"/>
    </source>
</evidence>
<dbReference type="AlphaFoldDB" id="K1RFT3"/>
<evidence type="ECO:0000256" key="3">
    <source>
        <dbReference type="ARBA" id="ARBA00022452"/>
    </source>
</evidence>
<keyword evidence="3" id="KW-1134">Transmembrane beta strand</keyword>
<organism evidence="8">
    <name type="scientific">human gut metagenome</name>
    <dbReference type="NCBI Taxonomy" id="408170"/>
    <lineage>
        <taxon>unclassified sequences</taxon>
        <taxon>metagenomes</taxon>
        <taxon>organismal metagenomes</taxon>
    </lineage>
</organism>
<evidence type="ECO:0000256" key="7">
    <source>
        <dbReference type="SAM" id="Coils"/>
    </source>
</evidence>
<feature type="non-terminal residue" evidence="8">
    <location>
        <position position="305"/>
    </location>
</feature>
<dbReference type="PANTHER" id="PTHR30026">
    <property type="entry name" value="OUTER MEMBRANE PROTEIN TOLC"/>
    <property type="match status" value="1"/>
</dbReference>
<dbReference type="InterPro" id="IPR003423">
    <property type="entry name" value="OMP_efflux"/>
</dbReference>
<feature type="non-terminal residue" evidence="8">
    <location>
        <position position="1"/>
    </location>
</feature>